<sequence length="261" mass="29227">MVHYSCGFLLSLLGAFITLVVHDHGGFFFQVVNCNIRVLNHGKGGHKTSGQQMQHHLGASNPTEVGKLSAVEKGDTQSKSNMENELEDNLGNEDDNEGEMSRSSSLWAGLLSEVSPHNAGKTFQDDMDEEDNPDELPSNHYTFFDATNDRSIKKVDSLSQPDQQKLLQQNFNWAQMPNIGISCRETGCPKTYQMCVPFSYDSANFEGKRLIEIITSSGTFSMKGLKFDNENIEHDKRKYILVYSCVCKKYRSDGSCDESVE</sequence>
<reference evidence="4" key="1">
    <citation type="submission" date="2016-06" db="EMBL/GenBank/DDBJ databases">
        <title>First high quality genome sequence of Plasmodium coatneyi using continuous long reads from single molecule, real-time sequencing.</title>
        <authorList>
            <person name="Chien J.-T."/>
            <person name="Pakala S.B."/>
            <person name="Geraldo J.A."/>
            <person name="Lapp S.A."/>
            <person name="Barnwell J.W."/>
            <person name="Kissinger J.C."/>
            <person name="Galinski M.R."/>
            <person name="Humphrey J.C."/>
        </authorList>
    </citation>
    <scope>NUCLEOTIDE SEQUENCE [LARGE SCALE GENOMIC DNA]</scope>
    <source>
        <strain evidence="4">Hackeri</strain>
    </source>
</reference>
<gene>
    <name evidence="3" type="ORF">PCOAH_00012070</name>
</gene>
<feature type="signal peptide" evidence="2">
    <location>
        <begin position="1"/>
        <end position="22"/>
    </location>
</feature>
<dbReference type="VEuPathDB" id="PlasmoDB:PCOAH_00012070"/>
<proteinExistence type="predicted"/>
<name>A0A1B1DVM3_9APIC</name>
<dbReference type="Proteomes" id="UP000092716">
    <property type="component" value="Chromosome 5"/>
</dbReference>
<dbReference type="EMBL" id="CP016243">
    <property type="protein sequence ID" value="ANQ06841.1"/>
    <property type="molecule type" value="Genomic_DNA"/>
</dbReference>
<accession>A0A1B1DVM3</accession>
<feature type="region of interest" description="Disordered" evidence="1">
    <location>
        <begin position="45"/>
        <end position="103"/>
    </location>
</feature>
<keyword evidence="4" id="KW-1185">Reference proteome</keyword>
<dbReference type="RefSeq" id="XP_019913536.1">
    <property type="nucleotide sequence ID" value="XM_020058016.1"/>
</dbReference>
<keyword evidence="2" id="KW-0732">Signal</keyword>
<feature type="chain" id="PRO_5008521271" evidence="2">
    <location>
        <begin position="23"/>
        <end position="261"/>
    </location>
</feature>
<protein>
    <submittedName>
        <fullName evidence="3">Uncharacterized protein</fullName>
    </submittedName>
</protein>
<evidence type="ECO:0000313" key="3">
    <source>
        <dbReference type="EMBL" id="ANQ06841.1"/>
    </source>
</evidence>
<evidence type="ECO:0000256" key="2">
    <source>
        <dbReference type="SAM" id="SignalP"/>
    </source>
</evidence>
<dbReference type="KEGG" id="pcot:PCOAH_00012070"/>
<dbReference type="GeneID" id="30907933"/>
<feature type="compositionally biased region" description="Acidic residues" evidence="1">
    <location>
        <begin position="84"/>
        <end position="98"/>
    </location>
</feature>
<dbReference type="OrthoDB" id="386648at2759"/>
<dbReference type="AlphaFoldDB" id="A0A1B1DVM3"/>
<evidence type="ECO:0000313" key="4">
    <source>
        <dbReference type="Proteomes" id="UP000092716"/>
    </source>
</evidence>
<organism evidence="3 4">
    <name type="scientific">Plasmodium coatneyi</name>
    <dbReference type="NCBI Taxonomy" id="208452"/>
    <lineage>
        <taxon>Eukaryota</taxon>
        <taxon>Sar</taxon>
        <taxon>Alveolata</taxon>
        <taxon>Apicomplexa</taxon>
        <taxon>Aconoidasida</taxon>
        <taxon>Haemosporida</taxon>
        <taxon>Plasmodiidae</taxon>
        <taxon>Plasmodium</taxon>
    </lineage>
</organism>
<evidence type="ECO:0000256" key="1">
    <source>
        <dbReference type="SAM" id="MobiDB-lite"/>
    </source>
</evidence>